<evidence type="ECO:0000256" key="1">
    <source>
        <dbReference type="ARBA" id="ARBA00022729"/>
    </source>
</evidence>
<dbReference type="GO" id="GO:0016788">
    <property type="term" value="F:hydrolase activity, acting on ester bonds"/>
    <property type="evidence" value="ECO:0007669"/>
    <property type="project" value="InterPro"/>
</dbReference>
<dbReference type="SUPFAM" id="SSF53474">
    <property type="entry name" value="alpha/beta-Hydrolases"/>
    <property type="match status" value="1"/>
</dbReference>
<feature type="signal peptide" evidence="2">
    <location>
        <begin position="1"/>
        <end position="19"/>
    </location>
</feature>
<dbReference type="InterPro" id="IPR012908">
    <property type="entry name" value="PGAP1-ab_dom-like"/>
</dbReference>
<evidence type="ECO:0000256" key="2">
    <source>
        <dbReference type="SAM" id="SignalP"/>
    </source>
</evidence>
<keyword evidence="1 2" id="KW-0732">Signal</keyword>
<comment type="caution">
    <text evidence="5">The sequence shown here is derived from an EMBL/GenBank/DDBJ whole genome shotgun (WGS) entry which is preliminary data.</text>
</comment>
<dbReference type="EMBL" id="SNXR01000012">
    <property type="protein sequence ID" value="TDP60357.1"/>
    <property type="molecule type" value="Genomic_DNA"/>
</dbReference>
<protein>
    <submittedName>
        <fullName evidence="5">Putative secreted protein (Por secretion system target)</fullName>
    </submittedName>
</protein>
<dbReference type="RefSeq" id="WP_133532631.1">
    <property type="nucleotide sequence ID" value="NZ_SNXR01000012.1"/>
</dbReference>
<dbReference type="Pfam" id="PF18962">
    <property type="entry name" value="Por_Secre_tail"/>
    <property type="match status" value="1"/>
</dbReference>
<dbReference type="OrthoDB" id="4535652at2"/>
<dbReference type="Proteomes" id="UP000295260">
    <property type="component" value="Unassembled WGS sequence"/>
</dbReference>
<evidence type="ECO:0000259" key="3">
    <source>
        <dbReference type="Pfam" id="PF07819"/>
    </source>
</evidence>
<dbReference type="Gene3D" id="3.40.50.1820">
    <property type="entry name" value="alpha/beta hydrolase"/>
    <property type="match status" value="1"/>
</dbReference>
<evidence type="ECO:0000313" key="5">
    <source>
        <dbReference type="EMBL" id="TDP60357.1"/>
    </source>
</evidence>
<dbReference type="InterPro" id="IPR026444">
    <property type="entry name" value="Secre_tail"/>
</dbReference>
<dbReference type="AlphaFoldDB" id="A0A4R6QDS9"/>
<accession>A0A4R6QDS9</accession>
<feature type="chain" id="PRO_5020918899" evidence="2">
    <location>
        <begin position="20"/>
        <end position="1043"/>
    </location>
</feature>
<name>A0A4R6QDS9_9FLAO</name>
<evidence type="ECO:0000313" key="6">
    <source>
        <dbReference type="Proteomes" id="UP000295260"/>
    </source>
</evidence>
<feature type="domain" description="Secretion system C-terminal sorting" evidence="4">
    <location>
        <begin position="965"/>
        <end position="1038"/>
    </location>
</feature>
<organism evidence="5 6">
    <name type="scientific">Flavobacterium dankookense</name>
    <dbReference type="NCBI Taxonomy" id="706186"/>
    <lineage>
        <taxon>Bacteria</taxon>
        <taxon>Pseudomonadati</taxon>
        <taxon>Bacteroidota</taxon>
        <taxon>Flavobacteriia</taxon>
        <taxon>Flavobacteriales</taxon>
        <taxon>Flavobacteriaceae</taxon>
        <taxon>Flavobacterium</taxon>
    </lineage>
</organism>
<sequence>MKRILLFLLCLATFYNVQAQNTAYANRMQYIFGNINKSKVTTGYLKEFGVRFANIEVCNGSLSTNNYVTLKEWNNLYNSLYSMRVGTVAQNMIAPSVVNTNLKTAQSNSNDILIAVQHFNYQQYKTNAHTNGDVIITNDKIYDVTGRNPYDSKTLFAITPLKQNLQGSNFNFKLPSNLIYSNVGVTISQITVDFNNGQGYQNIAVNEVKNISYTTGGEKIIKVKFQYTNGSIVESQSKIWVDYINSIPSAQARFNGFGSDMFWVNHAVPGNNWNGSAATGLVTIELAPGHTQLTKPLIIIEGFDPENSFNYLDLINDDGPGGLNIQISQTGQPFLTLNQAIEDEDYDLVFINFVNSTDYIQRNAYMVEEVIRQINQLKVGNEKNVVLGMSMGGLVGRYALRHMETSGETHETKLYISHDSPHQGANVPLAAQALVRHLVGEQISLPVFFSLFSVPIADLEDNVDGLSDGFALLQSPAAQQMLIYQLQGTGAGISINNSTLNSSFLNEYKNMGYPIQDNIRNIAIANGSECGNPLNFNPYADIVNANIQVDLPFFLTNIALAITNGISINPIKVITSVLSTNTDLKAQFTLKALPSLQSKQIYKGRIYIKKTILFVINVNEPLINEKTLNSSSTMLALDNANGGIYDIENFAELPTEFEDYVFQRRFNFIPAYSSLDVGSGNATIVPSDLTKKYNPQSPPSAPKNVPFNNFFTNSITSEAHIQFTLNNGFWLRNEISGTPQIFSCSYACDDKVNNISGTNLICNSNSATFTAPAGGTFYNWQIIDGSHLIASSIGSNTQNFTITTLSTGYGRVKLQVTMGDDPNNTGNGRCGNAVFIINIWVGKPYVFGANPNPNELEYFVDGTFCPIESTTLCAGNYSEDNSRTICVAGLDSNSQWEIVKLSGYFSYSHYNGMITINPSVPGALSFKVRVSNSCGISDWKTFTYNAINCNSNIALRSTESSTYIVYPNPSKDIVNIDLRDSNNQPEITAKISGELFDLMGFSKARVEIINNKAIFSVTDIPKGIYVLKIYINDEVESHQIAVE</sequence>
<reference evidence="5 6" key="1">
    <citation type="submission" date="2019-03" db="EMBL/GenBank/DDBJ databases">
        <title>Genomic Encyclopedia of Archaeal and Bacterial Type Strains, Phase II (KMG-II): from individual species to whole genera.</title>
        <authorList>
            <person name="Goeker M."/>
        </authorList>
    </citation>
    <scope>NUCLEOTIDE SEQUENCE [LARGE SCALE GENOMIC DNA]</scope>
    <source>
        <strain evidence="5 6">DSM 25687</strain>
    </source>
</reference>
<gene>
    <name evidence="5" type="ORF">BC748_1344</name>
</gene>
<dbReference type="InterPro" id="IPR029058">
    <property type="entry name" value="AB_hydrolase_fold"/>
</dbReference>
<evidence type="ECO:0000259" key="4">
    <source>
        <dbReference type="Pfam" id="PF18962"/>
    </source>
</evidence>
<keyword evidence="6" id="KW-1185">Reference proteome</keyword>
<feature type="domain" description="GPI inositol-deacylase PGAP1-like alpha/beta" evidence="3">
    <location>
        <begin position="358"/>
        <end position="429"/>
    </location>
</feature>
<dbReference type="NCBIfam" id="TIGR04183">
    <property type="entry name" value="Por_Secre_tail"/>
    <property type="match status" value="1"/>
</dbReference>
<proteinExistence type="predicted"/>
<dbReference type="Pfam" id="PF07819">
    <property type="entry name" value="PGAP1"/>
    <property type="match status" value="1"/>
</dbReference>